<evidence type="ECO:0000256" key="2">
    <source>
        <dbReference type="ARBA" id="ARBA00023235"/>
    </source>
</evidence>
<dbReference type="InterPro" id="IPR018187">
    <property type="entry name" value="Asp/Glu_racemase_AS_1"/>
</dbReference>
<proteinExistence type="inferred from homology"/>
<dbReference type="Gene3D" id="3.40.50.1860">
    <property type="match status" value="2"/>
</dbReference>
<dbReference type="InterPro" id="IPR004380">
    <property type="entry name" value="Asp_race"/>
</dbReference>
<evidence type="ECO:0000313" key="6">
    <source>
        <dbReference type="Proteomes" id="UP000290517"/>
    </source>
</evidence>
<dbReference type="OrthoDB" id="9803739at2"/>
<evidence type="ECO:0000313" key="5">
    <source>
        <dbReference type="Proteomes" id="UP000289805"/>
    </source>
</evidence>
<dbReference type="SUPFAM" id="SSF53681">
    <property type="entry name" value="Aspartate/glutamate racemase"/>
    <property type="match status" value="2"/>
</dbReference>
<reference evidence="5 6" key="1">
    <citation type="submission" date="2019-01" db="EMBL/GenBank/DDBJ databases">
        <title>Oerskovia turbata Genome sequencing and assembly.</title>
        <authorList>
            <person name="Dou T."/>
        </authorList>
    </citation>
    <scope>NUCLEOTIDE SEQUENCE [LARGE SCALE GENOMIC DNA]</scope>
    <source>
        <strain evidence="4 5">JCM12123</strain>
        <strain evidence="3 6">JCM3160</strain>
    </source>
</reference>
<dbReference type="EMBL" id="SDJR01000008">
    <property type="protein sequence ID" value="RXR24894.1"/>
    <property type="molecule type" value="Genomic_DNA"/>
</dbReference>
<sequence length="255" mass="26870">MLAGQAPSGPTVPAPTPVTPAPVGVVGGVGPLATAYFLQLVVQLTQAERDQDHLDMVVLNHATIPDRTAFILGRSAEDPAPVLANDARRLERFGVSFLVMPCNTAHYFTQQVIDSTSVPLLSIIDVTVAAVRERQPDLTQVGLLATEGTATSGVYQDAFAAVGIETLLPDAADQAVVNTIIYDQVKAGQPVDIDALHGVAQRLQARGAGEIVLGCTELSVVAADHALLDDPVFVDSMDQLARATIRRAGHRVREG</sequence>
<evidence type="ECO:0000313" key="3">
    <source>
        <dbReference type="EMBL" id="RXR24894.1"/>
    </source>
</evidence>
<accession>A0A4Q1KXN1</accession>
<dbReference type="STRING" id="1713.GCA_000718325_03502"/>
<dbReference type="InterPro" id="IPR015942">
    <property type="entry name" value="Asp/Glu/hydantoin_racemase"/>
</dbReference>
<name>A0A4Q1KXN1_9CELL</name>
<keyword evidence="6" id="KW-1185">Reference proteome</keyword>
<evidence type="ECO:0000256" key="1">
    <source>
        <dbReference type="ARBA" id="ARBA00007847"/>
    </source>
</evidence>
<dbReference type="EMBL" id="SDJQ01000009">
    <property type="protein sequence ID" value="RXR35098.1"/>
    <property type="molecule type" value="Genomic_DNA"/>
</dbReference>
<comment type="similarity">
    <text evidence="1">Belongs to the aspartate/glutamate racemases family.</text>
</comment>
<dbReference type="PANTHER" id="PTHR21198:SF7">
    <property type="entry name" value="ASPARTATE-GLUTAMATE RACEMASE FAMILY"/>
    <property type="match status" value="1"/>
</dbReference>
<organism evidence="4 5">
    <name type="scientific">Oerskovia turbata</name>
    <dbReference type="NCBI Taxonomy" id="1713"/>
    <lineage>
        <taxon>Bacteria</taxon>
        <taxon>Bacillati</taxon>
        <taxon>Actinomycetota</taxon>
        <taxon>Actinomycetes</taxon>
        <taxon>Micrococcales</taxon>
        <taxon>Cellulomonadaceae</taxon>
        <taxon>Oerskovia</taxon>
    </lineage>
</organism>
<dbReference type="NCBIfam" id="TIGR00035">
    <property type="entry name" value="asp_race"/>
    <property type="match status" value="1"/>
</dbReference>
<dbReference type="Pfam" id="PF01177">
    <property type="entry name" value="Asp_Glu_race"/>
    <property type="match status" value="1"/>
</dbReference>
<dbReference type="Proteomes" id="UP000290517">
    <property type="component" value="Unassembled WGS sequence"/>
</dbReference>
<gene>
    <name evidence="3" type="ORF">EQW73_12855</name>
    <name evidence="4" type="ORF">EQW78_07725</name>
</gene>
<keyword evidence="2 4" id="KW-0413">Isomerase</keyword>
<protein>
    <submittedName>
        <fullName evidence="4">Amino acid racemase</fullName>
        <ecNumber evidence="4">5.1.1.-</ecNumber>
    </submittedName>
</protein>
<dbReference type="EC" id="5.1.1.-" evidence="4"/>
<comment type="caution">
    <text evidence="4">The sequence shown here is derived from an EMBL/GenBank/DDBJ whole genome shotgun (WGS) entry which is preliminary data.</text>
</comment>
<evidence type="ECO:0000313" key="4">
    <source>
        <dbReference type="EMBL" id="RXR35098.1"/>
    </source>
</evidence>
<dbReference type="PANTHER" id="PTHR21198">
    <property type="entry name" value="GLUTAMATE RACEMASE"/>
    <property type="match status" value="1"/>
</dbReference>
<dbReference type="GO" id="GO:0047661">
    <property type="term" value="F:amino-acid racemase activity"/>
    <property type="evidence" value="ECO:0007669"/>
    <property type="project" value="InterPro"/>
</dbReference>
<dbReference type="InterPro" id="IPR001920">
    <property type="entry name" value="Asp/Glu_race"/>
</dbReference>
<dbReference type="Proteomes" id="UP000289805">
    <property type="component" value="Unassembled WGS sequence"/>
</dbReference>
<dbReference type="AlphaFoldDB" id="A0A4Q1KXN1"/>
<dbReference type="PROSITE" id="PS00923">
    <property type="entry name" value="ASP_GLU_RACEMASE_1"/>
    <property type="match status" value="1"/>
</dbReference>